<comment type="function">
    <text evidence="1 8">Binds directly to 16S ribosomal RNA.</text>
</comment>
<evidence type="ECO:0000256" key="5">
    <source>
        <dbReference type="ARBA" id="ARBA00022980"/>
    </source>
</evidence>
<dbReference type="GO" id="GO:0003735">
    <property type="term" value="F:structural constituent of ribosome"/>
    <property type="evidence" value="ECO:0007669"/>
    <property type="project" value="InterPro"/>
</dbReference>
<evidence type="ECO:0000256" key="9">
    <source>
        <dbReference type="SAM" id="MobiDB-lite"/>
    </source>
</evidence>
<gene>
    <name evidence="8" type="primary">rpsT</name>
    <name evidence="10" type="ORF">E5167_04745</name>
</gene>
<evidence type="ECO:0000256" key="2">
    <source>
        <dbReference type="ARBA" id="ARBA00007634"/>
    </source>
</evidence>
<evidence type="ECO:0000313" key="11">
    <source>
        <dbReference type="Proteomes" id="UP000307657"/>
    </source>
</evidence>
<dbReference type="NCBIfam" id="TIGR00029">
    <property type="entry name" value="S20"/>
    <property type="match status" value="1"/>
</dbReference>
<dbReference type="InterPro" id="IPR002583">
    <property type="entry name" value="Ribosomal_bS20"/>
</dbReference>
<dbReference type="OrthoDB" id="9808392at2"/>
<evidence type="ECO:0000256" key="8">
    <source>
        <dbReference type="HAMAP-Rule" id="MF_00500"/>
    </source>
</evidence>
<dbReference type="HAMAP" id="MF_00500">
    <property type="entry name" value="Ribosomal_bS20"/>
    <property type="match status" value="1"/>
</dbReference>
<dbReference type="InterPro" id="IPR036510">
    <property type="entry name" value="Ribosomal_bS20_sf"/>
</dbReference>
<dbReference type="GO" id="GO:0070181">
    <property type="term" value="F:small ribosomal subunit rRNA binding"/>
    <property type="evidence" value="ECO:0007669"/>
    <property type="project" value="TreeGrafter"/>
</dbReference>
<proteinExistence type="inferred from homology"/>
<sequence>MANHKSALKRIRSNEAKRLRNKYQHKTTRNAIKKLRDMDKKKDAEKLFPTVVSMIDRLAKRNIIHNNKAANLKSGLAKHVASL</sequence>
<evidence type="ECO:0000256" key="4">
    <source>
        <dbReference type="ARBA" id="ARBA00022884"/>
    </source>
</evidence>
<dbReference type="Proteomes" id="UP000307657">
    <property type="component" value="Unassembled WGS sequence"/>
</dbReference>
<evidence type="ECO:0000256" key="6">
    <source>
        <dbReference type="ARBA" id="ARBA00023274"/>
    </source>
</evidence>
<keyword evidence="6 8" id="KW-0687">Ribonucleoprotein</keyword>
<feature type="region of interest" description="Disordered" evidence="9">
    <location>
        <begin position="1"/>
        <end position="40"/>
    </location>
</feature>
<feature type="compositionally biased region" description="Basic residues" evidence="9">
    <location>
        <begin position="19"/>
        <end position="33"/>
    </location>
</feature>
<feature type="compositionally biased region" description="Basic residues" evidence="9">
    <location>
        <begin position="1"/>
        <end position="11"/>
    </location>
</feature>
<dbReference type="RefSeq" id="WP_136841554.1">
    <property type="nucleotide sequence ID" value="NZ_SUPL01000002.1"/>
</dbReference>
<evidence type="ECO:0000313" key="10">
    <source>
        <dbReference type="EMBL" id="TJY37260.1"/>
    </source>
</evidence>
<dbReference type="SUPFAM" id="SSF46992">
    <property type="entry name" value="Ribosomal protein S20"/>
    <property type="match status" value="1"/>
</dbReference>
<dbReference type="PANTHER" id="PTHR33398:SF1">
    <property type="entry name" value="SMALL RIBOSOMAL SUBUNIT PROTEIN BS20C"/>
    <property type="match status" value="1"/>
</dbReference>
<keyword evidence="4 8" id="KW-0694">RNA-binding</keyword>
<protein>
    <recommendedName>
        <fullName evidence="7 8">Small ribosomal subunit protein bS20</fullName>
    </recommendedName>
</protein>
<dbReference type="Gene3D" id="1.20.58.110">
    <property type="entry name" value="Ribosomal protein S20"/>
    <property type="match status" value="1"/>
</dbReference>
<keyword evidence="3 8" id="KW-0699">rRNA-binding</keyword>
<dbReference type="GO" id="GO:0015935">
    <property type="term" value="C:small ribosomal subunit"/>
    <property type="evidence" value="ECO:0007669"/>
    <property type="project" value="TreeGrafter"/>
</dbReference>
<keyword evidence="5 8" id="KW-0689">Ribosomal protein</keyword>
<evidence type="ECO:0000256" key="3">
    <source>
        <dbReference type="ARBA" id="ARBA00022730"/>
    </source>
</evidence>
<keyword evidence="11" id="KW-1185">Reference proteome</keyword>
<name>A0A4U0EZ81_9FLAO</name>
<comment type="similarity">
    <text evidence="2 8">Belongs to the bacterial ribosomal protein bS20 family.</text>
</comment>
<dbReference type="EMBL" id="SUPL01000002">
    <property type="protein sequence ID" value="TJY37260.1"/>
    <property type="molecule type" value="Genomic_DNA"/>
</dbReference>
<dbReference type="PANTHER" id="PTHR33398">
    <property type="entry name" value="30S RIBOSOMAL PROTEIN S20"/>
    <property type="match status" value="1"/>
</dbReference>
<organism evidence="10 11">
    <name type="scientific">Pontimicrobium aquaticum</name>
    <dbReference type="NCBI Taxonomy" id="2565367"/>
    <lineage>
        <taxon>Bacteria</taxon>
        <taxon>Pseudomonadati</taxon>
        <taxon>Bacteroidota</taxon>
        <taxon>Flavobacteriia</taxon>
        <taxon>Flavobacteriales</taxon>
        <taxon>Flavobacteriaceae</taxon>
        <taxon>Pontimicrobium</taxon>
    </lineage>
</organism>
<dbReference type="AlphaFoldDB" id="A0A4U0EZ81"/>
<comment type="caution">
    <text evidence="10">The sequence shown here is derived from an EMBL/GenBank/DDBJ whole genome shotgun (WGS) entry which is preliminary data.</text>
</comment>
<accession>A0A4U0EZ81</accession>
<dbReference type="GO" id="GO:0005829">
    <property type="term" value="C:cytosol"/>
    <property type="evidence" value="ECO:0007669"/>
    <property type="project" value="TreeGrafter"/>
</dbReference>
<evidence type="ECO:0000256" key="7">
    <source>
        <dbReference type="ARBA" id="ARBA00035136"/>
    </source>
</evidence>
<dbReference type="GO" id="GO:0006412">
    <property type="term" value="P:translation"/>
    <property type="evidence" value="ECO:0007669"/>
    <property type="project" value="UniProtKB-UniRule"/>
</dbReference>
<evidence type="ECO:0000256" key="1">
    <source>
        <dbReference type="ARBA" id="ARBA00003134"/>
    </source>
</evidence>
<dbReference type="Pfam" id="PF01649">
    <property type="entry name" value="Ribosomal_S20p"/>
    <property type="match status" value="1"/>
</dbReference>
<reference evidence="10 11" key="1">
    <citation type="submission" date="2019-04" db="EMBL/GenBank/DDBJ databases">
        <title>Lacinutrix sp. nov., isolated from marine water.</title>
        <authorList>
            <person name="Kim W."/>
        </authorList>
    </citation>
    <scope>NUCLEOTIDE SEQUENCE [LARGE SCALE GENOMIC DNA]</scope>
    <source>
        <strain evidence="10 11">CAU 1491</strain>
    </source>
</reference>